<evidence type="ECO:0000259" key="1">
    <source>
        <dbReference type="Pfam" id="PF12937"/>
    </source>
</evidence>
<accession>A0A6D2I9Z1</accession>
<gene>
    <name evidence="2" type="ORF">MERR_LOCUS10644</name>
</gene>
<dbReference type="Proteomes" id="UP000467841">
    <property type="component" value="Unassembled WGS sequence"/>
</dbReference>
<dbReference type="InterPro" id="IPR032675">
    <property type="entry name" value="LRR_dom_sf"/>
</dbReference>
<dbReference type="Gene3D" id="1.20.1280.50">
    <property type="match status" value="1"/>
</dbReference>
<dbReference type="PANTHER" id="PTHR38926">
    <property type="entry name" value="F-BOX DOMAIN CONTAINING PROTEIN, EXPRESSED"/>
    <property type="match status" value="1"/>
</dbReference>
<evidence type="ECO:0000313" key="2">
    <source>
        <dbReference type="EMBL" id="CAA7023409.1"/>
    </source>
</evidence>
<name>A0A6D2I9Z1_9BRAS</name>
<dbReference type="AlphaFoldDB" id="A0A6D2I9Z1"/>
<sequence>MAEENRRKLVKIRWEKLDTDILVRIFKNCFSRHELMNSGVAHVCGGWREACCDPILWNTLDLSHMKSDFTQIPIYVFVEPHSDQEVTRFLKLAMSLSKGNTSTLIFHFNLFLNDDMLALIVQRCPNLRRLVLPAWNRLTKEFLFNAIQFCENLESLTVSSVKHPEFVFSSIAMHCKNFRELKVMGPIEVDFVEYLVKFLRNLKVLSLRCTAINLDALIKILDDMKSLEVLNISHSYLVVTRKKTVIVRDLYESIVEASKPKQFVIVRELDETIMEKASKLKQFVTCMEHKTCVMCQRTHEDEGIMKWNKYEEGLWKADEVTSLHL</sequence>
<reference evidence="2" key="1">
    <citation type="submission" date="2020-01" db="EMBL/GenBank/DDBJ databases">
        <authorList>
            <person name="Mishra B."/>
        </authorList>
    </citation>
    <scope>NUCLEOTIDE SEQUENCE [LARGE SCALE GENOMIC DNA]</scope>
</reference>
<dbReference type="Gene3D" id="3.80.10.10">
    <property type="entry name" value="Ribonuclease Inhibitor"/>
    <property type="match status" value="1"/>
</dbReference>
<dbReference type="SUPFAM" id="SSF52047">
    <property type="entry name" value="RNI-like"/>
    <property type="match status" value="1"/>
</dbReference>
<dbReference type="OrthoDB" id="722566at2759"/>
<feature type="domain" description="F-box" evidence="1">
    <location>
        <begin position="19"/>
        <end position="62"/>
    </location>
</feature>
<dbReference type="InterPro" id="IPR001810">
    <property type="entry name" value="F-box_dom"/>
</dbReference>
<protein>
    <recommendedName>
        <fullName evidence="1">F-box domain-containing protein</fullName>
    </recommendedName>
</protein>
<keyword evidence="3" id="KW-1185">Reference proteome</keyword>
<dbReference type="EMBL" id="CACVBM020000777">
    <property type="protein sequence ID" value="CAA7023409.1"/>
    <property type="molecule type" value="Genomic_DNA"/>
</dbReference>
<dbReference type="PANTHER" id="PTHR38926:SF13">
    <property type="entry name" value="F-BOX DOMAIN CONTAINING PROTEIN, EXPRESSED"/>
    <property type="match status" value="1"/>
</dbReference>
<proteinExistence type="predicted"/>
<comment type="caution">
    <text evidence="2">The sequence shown here is derived from an EMBL/GenBank/DDBJ whole genome shotgun (WGS) entry which is preliminary data.</text>
</comment>
<evidence type="ECO:0000313" key="3">
    <source>
        <dbReference type="Proteomes" id="UP000467841"/>
    </source>
</evidence>
<dbReference type="InterPro" id="IPR036047">
    <property type="entry name" value="F-box-like_dom_sf"/>
</dbReference>
<dbReference type="SUPFAM" id="SSF81383">
    <property type="entry name" value="F-box domain"/>
    <property type="match status" value="1"/>
</dbReference>
<dbReference type="Pfam" id="PF12937">
    <property type="entry name" value="F-box-like"/>
    <property type="match status" value="1"/>
</dbReference>
<organism evidence="2 3">
    <name type="scientific">Microthlaspi erraticum</name>
    <dbReference type="NCBI Taxonomy" id="1685480"/>
    <lineage>
        <taxon>Eukaryota</taxon>
        <taxon>Viridiplantae</taxon>
        <taxon>Streptophyta</taxon>
        <taxon>Embryophyta</taxon>
        <taxon>Tracheophyta</taxon>
        <taxon>Spermatophyta</taxon>
        <taxon>Magnoliopsida</taxon>
        <taxon>eudicotyledons</taxon>
        <taxon>Gunneridae</taxon>
        <taxon>Pentapetalae</taxon>
        <taxon>rosids</taxon>
        <taxon>malvids</taxon>
        <taxon>Brassicales</taxon>
        <taxon>Brassicaceae</taxon>
        <taxon>Coluteocarpeae</taxon>
        <taxon>Microthlaspi</taxon>
    </lineage>
</organism>